<dbReference type="Gene3D" id="3.10.450.40">
    <property type="match status" value="1"/>
</dbReference>
<dbReference type="RefSeq" id="WP_027895474.1">
    <property type="nucleotide sequence ID" value="NZ_CP027569.1"/>
</dbReference>
<dbReference type="OrthoDB" id="9814725at2"/>
<evidence type="ECO:0008006" key="3">
    <source>
        <dbReference type="Google" id="ProtNLM"/>
    </source>
</evidence>
<dbReference type="AlphaFoldDB" id="A0A2S0M813"/>
<proteinExistence type="predicted"/>
<name>A0A2S0M813_MEGEL</name>
<organism evidence="1 2">
    <name type="scientific">Megasphaera elsdenii</name>
    <dbReference type="NCBI Taxonomy" id="907"/>
    <lineage>
        <taxon>Bacteria</taxon>
        <taxon>Bacillati</taxon>
        <taxon>Bacillota</taxon>
        <taxon>Negativicutes</taxon>
        <taxon>Veillonellales</taxon>
        <taxon>Veillonellaceae</taxon>
        <taxon>Megasphaera</taxon>
    </lineage>
</organism>
<accession>A0A2S0M813</accession>
<dbReference type="Proteomes" id="UP000238358">
    <property type="component" value="Chromosome"/>
</dbReference>
<reference evidence="1 2" key="1">
    <citation type="journal article" date="2018" name="Genome Announc.">
        <title>Complete genomes of two Megasphaera elsdenii strains, NCIMB 702410 and ATCC 25940.</title>
        <authorList>
            <person name="Hatmaker E.A."/>
            <person name="O'Dell K."/>
            <person name="Riley L.A."/>
            <person name="Klingeman D.M."/>
            <person name="Guss A.M."/>
        </authorList>
    </citation>
    <scope>NUCLEOTIDE SEQUENCE [LARGE SCALE GENOMIC DNA]</scope>
    <source>
        <strain evidence="1 2">NCIMB702410</strain>
    </source>
</reference>
<protein>
    <recommendedName>
        <fullName evidence="3">IraD/Gp25-like domain-containing protein</fullName>
    </recommendedName>
</protein>
<gene>
    <name evidence="1" type="ORF">C6Y28_08095</name>
</gene>
<dbReference type="SUPFAM" id="SSF160719">
    <property type="entry name" value="gpW/gp25-like"/>
    <property type="match status" value="1"/>
</dbReference>
<evidence type="ECO:0000313" key="1">
    <source>
        <dbReference type="EMBL" id="AVO27567.1"/>
    </source>
</evidence>
<sequence>MEYVVMPDAKTIDFAPATKIEEILQNVRTILGTVKFSVPLDREFGISGDAVDKPMLQAEAVLSSEIFAQIKRYEPRVSITEITFTGDIKGRLTPKVTVKINETS</sequence>
<dbReference type="EMBL" id="CP027569">
    <property type="protein sequence ID" value="AVO27567.1"/>
    <property type="molecule type" value="Genomic_DNA"/>
</dbReference>
<evidence type="ECO:0000313" key="2">
    <source>
        <dbReference type="Proteomes" id="UP000238358"/>
    </source>
</evidence>